<evidence type="ECO:0000256" key="5">
    <source>
        <dbReference type="ARBA" id="ARBA00022723"/>
    </source>
</evidence>
<dbReference type="InterPro" id="IPR011179">
    <property type="entry name" value="IPdP_isomerase"/>
</dbReference>
<dbReference type="GO" id="GO:0004452">
    <property type="term" value="F:isopentenyl-diphosphate delta-isomerase activity"/>
    <property type="evidence" value="ECO:0007669"/>
    <property type="project" value="UniProtKB-EC"/>
</dbReference>
<dbReference type="SUPFAM" id="SSF51395">
    <property type="entry name" value="FMN-linked oxidoreductases"/>
    <property type="match status" value="1"/>
</dbReference>
<keyword evidence="6" id="KW-0460">Magnesium</keyword>
<feature type="domain" description="FMN-dependent dehydrogenase" evidence="11">
    <location>
        <begin position="174"/>
        <end position="340"/>
    </location>
</feature>
<dbReference type="EC" id="5.3.3.2" evidence="12"/>
<dbReference type="CDD" id="cd02811">
    <property type="entry name" value="IDI-2_FMN"/>
    <property type="match status" value="1"/>
</dbReference>
<evidence type="ECO:0000256" key="10">
    <source>
        <dbReference type="ARBA" id="ARBA00025810"/>
    </source>
</evidence>
<keyword evidence="3" id="KW-0285">Flavoprotein</keyword>
<dbReference type="SMART" id="SM01240">
    <property type="entry name" value="IMPDH"/>
    <property type="match status" value="1"/>
</dbReference>
<accession>A0A644UFS7</accession>
<dbReference type="EMBL" id="VSSQ01000109">
    <property type="protein sequence ID" value="MPL77693.1"/>
    <property type="molecule type" value="Genomic_DNA"/>
</dbReference>
<dbReference type="InterPro" id="IPR013785">
    <property type="entry name" value="Aldolase_TIM"/>
</dbReference>
<comment type="cofactor">
    <cofactor evidence="1">
        <name>FMN</name>
        <dbReference type="ChEBI" id="CHEBI:58210"/>
    </cofactor>
</comment>
<keyword evidence="9 12" id="KW-0413">Isomerase</keyword>
<dbReference type="GO" id="GO:0008299">
    <property type="term" value="P:isoprenoid biosynthetic process"/>
    <property type="evidence" value="ECO:0007669"/>
    <property type="project" value="UniProtKB-KW"/>
</dbReference>
<evidence type="ECO:0000313" key="12">
    <source>
        <dbReference type="EMBL" id="MPL77693.1"/>
    </source>
</evidence>
<reference evidence="12" key="1">
    <citation type="submission" date="2019-08" db="EMBL/GenBank/DDBJ databases">
        <authorList>
            <person name="Kucharzyk K."/>
            <person name="Murdoch R.W."/>
            <person name="Higgins S."/>
            <person name="Loffler F."/>
        </authorList>
    </citation>
    <scope>NUCLEOTIDE SEQUENCE</scope>
</reference>
<keyword evidence="8" id="KW-0414">Isoprene biosynthesis</keyword>
<evidence type="ECO:0000256" key="1">
    <source>
        <dbReference type="ARBA" id="ARBA00001917"/>
    </source>
</evidence>
<proteinExistence type="inferred from homology"/>
<keyword evidence="7" id="KW-0521">NADP</keyword>
<evidence type="ECO:0000256" key="8">
    <source>
        <dbReference type="ARBA" id="ARBA00023229"/>
    </source>
</evidence>
<dbReference type="HAMAP" id="MF_00354">
    <property type="entry name" value="Idi_2"/>
    <property type="match status" value="1"/>
</dbReference>
<protein>
    <submittedName>
        <fullName evidence="12">Isopentenyl-diphosphate delta-isomerase</fullName>
        <ecNumber evidence="12">5.3.3.2</ecNumber>
    </submittedName>
</protein>
<keyword evidence="5" id="KW-0479">Metal-binding</keyword>
<evidence type="ECO:0000259" key="11">
    <source>
        <dbReference type="Pfam" id="PF01070"/>
    </source>
</evidence>
<comment type="caution">
    <text evidence="12">The sequence shown here is derived from an EMBL/GenBank/DDBJ whole genome shotgun (WGS) entry which is preliminary data.</text>
</comment>
<evidence type="ECO:0000256" key="7">
    <source>
        <dbReference type="ARBA" id="ARBA00022857"/>
    </source>
</evidence>
<dbReference type="GO" id="GO:0010181">
    <property type="term" value="F:FMN binding"/>
    <property type="evidence" value="ECO:0007669"/>
    <property type="project" value="InterPro"/>
</dbReference>
<evidence type="ECO:0000256" key="2">
    <source>
        <dbReference type="ARBA" id="ARBA00022490"/>
    </source>
</evidence>
<dbReference type="Gene3D" id="3.20.20.70">
    <property type="entry name" value="Aldolase class I"/>
    <property type="match status" value="1"/>
</dbReference>
<dbReference type="PIRSF" id="PIRSF003314">
    <property type="entry name" value="IPP_isomerase"/>
    <property type="match status" value="1"/>
</dbReference>
<name>A0A644UFS7_9ZZZZ</name>
<comment type="subunit">
    <text evidence="10">Homooctamer. Dimer of tetramers.</text>
</comment>
<evidence type="ECO:0000256" key="4">
    <source>
        <dbReference type="ARBA" id="ARBA00022643"/>
    </source>
</evidence>
<dbReference type="AlphaFoldDB" id="A0A644UFS7"/>
<dbReference type="GO" id="GO:0046872">
    <property type="term" value="F:metal ion binding"/>
    <property type="evidence" value="ECO:0007669"/>
    <property type="project" value="UniProtKB-KW"/>
</dbReference>
<dbReference type="PANTHER" id="PTHR43665:SF1">
    <property type="entry name" value="ISOPENTENYL-DIPHOSPHATE DELTA-ISOMERASE"/>
    <property type="match status" value="1"/>
</dbReference>
<dbReference type="Pfam" id="PF01070">
    <property type="entry name" value="FMN_dh"/>
    <property type="match status" value="1"/>
</dbReference>
<gene>
    <name evidence="12" type="primary">fni_6</name>
    <name evidence="12" type="ORF">SDC9_23550</name>
</gene>
<dbReference type="PANTHER" id="PTHR43665">
    <property type="entry name" value="ISOPENTENYL-DIPHOSPHATE DELTA-ISOMERASE"/>
    <property type="match status" value="1"/>
</dbReference>
<evidence type="ECO:0000256" key="6">
    <source>
        <dbReference type="ARBA" id="ARBA00022842"/>
    </source>
</evidence>
<dbReference type="GO" id="GO:0016491">
    <property type="term" value="F:oxidoreductase activity"/>
    <property type="evidence" value="ECO:0007669"/>
    <property type="project" value="InterPro"/>
</dbReference>
<keyword evidence="4" id="KW-0288">FMN</keyword>
<evidence type="ECO:0000256" key="3">
    <source>
        <dbReference type="ARBA" id="ARBA00022630"/>
    </source>
</evidence>
<evidence type="ECO:0000256" key="9">
    <source>
        <dbReference type="ARBA" id="ARBA00023235"/>
    </source>
</evidence>
<keyword evidence="2" id="KW-0963">Cytoplasm</keyword>
<organism evidence="12">
    <name type="scientific">bioreactor metagenome</name>
    <dbReference type="NCBI Taxonomy" id="1076179"/>
    <lineage>
        <taxon>unclassified sequences</taxon>
        <taxon>metagenomes</taxon>
        <taxon>ecological metagenomes</taxon>
    </lineage>
</organism>
<dbReference type="NCBIfam" id="TIGR02151">
    <property type="entry name" value="IPP_isom_2"/>
    <property type="match status" value="1"/>
</dbReference>
<sequence length="355" mass="37054">MTPDKRTSSRKLDHLRLCSETDVTAGNAGFEDVILVHNALPECDLDKIDLSVDFLGRKLSSPLFISAMTGGHPDTKEVNRVLGSAAEKYGLGMGVGSQRAALENPDLADSFSVVRDAAPHAFLCGNLGAVQLVSHGMEWVDAAVEMIDADALCIHLNFLQEAVQPEGDHNAAGCLRAIEQACKESHVPIIVKETGCGISSEVAARLFDAGVSAVDTGGYGGTSWAKIEGARAQKRDAAGDKALAGLGNSLISWGIPTAVSVFEVAKVSKGPVIAAGGLKTGLDIAKGIVLGATLGGMALTLLSPALAGEESLGSAIDTIHTELRASMFLCGSNDISSLKKVRYYLLGDIRQMIRT</sequence>
<dbReference type="InterPro" id="IPR000262">
    <property type="entry name" value="FMN-dep_DH"/>
</dbReference>